<keyword evidence="2 4" id="KW-0863">Zinc-finger</keyword>
<evidence type="ECO:0000256" key="5">
    <source>
        <dbReference type="SAM" id="MobiDB-lite"/>
    </source>
</evidence>
<keyword evidence="9" id="KW-1185">Reference proteome</keyword>
<proteinExistence type="predicted"/>
<evidence type="ECO:0000256" key="4">
    <source>
        <dbReference type="PROSITE-ProRule" id="PRU00134"/>
    </source>
</evidence>
<dbReference type="EMBL" id="KI894014">
    <property type="protein sequence ID" value="OCF48060.1"/>
    <property type="molecule type" value="Genomic_DNA"/>
</dbReference>
<dbReference type="Gene3D" id="3.40.630.30">
    <property type="match status" value="1"/>
</dbReference>
<dbReference type="SUPFAM" id="SSF144232">
    <property type="entry name" value="HIT/MYND zinc finger-like"/>
    <property type="match status" value="1"/>
</dbReference>
<dbReference type="InterPro" id="IPR002893">
    <property type="entry name" value="Znf_MYND"/>
</dbReference>
<dbReference type="GeneID" id="30174296"/>
<evidence type="ECO:0000313" key="7">
    <source>
        <dbReference type="EMBL" id="OCF48060.1"/>
    </source>
</evidence>
<keyword evidence="1" id="KW-0479">Metal-binding</keyword>
<reference evidence="7" key="1">
    <citation type="submission" date="2013-07" db="EMBL/GenBank/DDBJ databases">
        <title>The Genome Sequence of Cryptococcus pinus CBS10737.</title>
        <authorList>
            <consortium name="The Broad Institute Genome Sequencing Platform"/>
            <person name="Cuomo C."/>
            <person name="Litvintseva A."/>
            <person name="Chen Y."/>
            <person name="Heitman J."/>
            <person name="Sun S."/>
            <person name="Springer D."/>
            <person name="Dromer F."/>
            <person name="Young S.K."/>
            <person name="Zeng Q."/>
            <person name="Gargeya S."/>
            <person name="Fitzgerald M."/>
            <person name="Abouelleil A."/>
            <person name="Alvarado L."/>
            <person name="Berlin A.M."/>
            <person name="Chapman S.B."/>
            <person name="Dewar J."/>
            <person name="Goldberg J."/>
            <person name="Griggs A."/>
            <person name="Gujja S."/>
            <person name="Hansen M."/>
            <person name="Howarth C."/>
            <person name="Imamovic A."/>
            <person name="Larimer J."/>
            <person name="McCowan C."/>
            <person name="Murphy C."/>
            <person name="Pearson M."/>
            <person name="Priest M."/>
            <person name="Roberts A."/>
            <person name="Saif S."/>
            <person name="Shea T."/>
            <person name="Sykes S."/>
            <person name="Wortman J."/>
            <person name="Nusbaum C."/>
            <person name="Birren B."/>
        </authorList>
    </citation>
    <scope>NUCLEOTIDE SEQUENCE [LARGE SCALE GENOMIC DNA]</scope>
    <source>
        <strain evidence="7">CBS 10737</strain>
    </source>
</reference>
<dbReference type="InterPro" id="IPR051531">
    <property type="entry name" value="N-acetyltransferase"/>
</dbReference>
<reference evidence="8" key="4">
    <citation type="submission" date="2024-02" db="EMBL/GenBank/DDBJ databases">
        <title>Comparative genomics of Cryptococcus and Kwoniella reveals pathogenesis evolution and contrasting modes of karyotype evolution via chromosome fusion or intercentromeric recombination.</title>
        <authorList>
            <person name="Coelho M.A."/>
            <person name="David-Palma M."/>
            <person name="Shea T."/>
            <person name="Bowers K."/>
            <person name="McGinley-Smith S."/>
            <person name="Mohammad A.W."/>
            <person name="Gnirke A."/>
            <person name="Yurkov A.M."/>
            <person name="Nowrousian M."/>
            <person name="Sun S."/>
            <person name="Cuomo C.A."/>
            <person name="Heitman J."/>
        </authorList>
    </citation>
    <scope>NUCLEOTIDE SEQUENCE</scope>
    <source>
        <strain evidence="8">CBS 10737</strain>
    </source>
</reference>
<feature type="region of interest" description="Disordered" evidence="5">
    <location>
        <begin position="22"/>
        <end position="81"/>
    </location>
</feature>
<evidence type="ECO:0000256" key="3">
    <source>
        <dbReference type="ARBA" id="ARBA00022833"/>
    </source>
</evidence>
<feature type="domain" description="MYND-type" evidence="6">
    <location>
        <begin position="357"/>
        <end position="400"/>
    </location>
</feature>
<dbReference type="KEGG" id="kpin:30174296"/>
<reference evidence="7" key="3">
    <citation type="submission" date="2016-07" db="EMBL/GenBank/DDBJ databases">
        <title>Evolution of pathogenesis and genome organization in the Tremellales.</title>
        <authorList>
            <person name="Cuomo C."/>
            <person name="Litvintseva A."/>
            <person name="Heitman J."/>
            <person name="Chen Y."/>
            <person name="Sun S."/>
            <person name="Springer D."/>
            <person name="Dromer F."/>
            <person name="Young S."/>
            <person name="Zeng Q."/>
            <person name="Chapman S."/>
            <person name="Gujja S."/>
            <person name="Saif S."/>
            <person name="Birren B."/>
        </authorList>
    </citation>
    <scope>NUCLEOTIDE SEQUENCE</scope>
    <source>
        <strain evidence="7">CBS 10737</strain>
    </source>
</reference>
<dbReference type="PROSITE" id="PS50865">
    <property type="entry name" value="ZF_MYND_2"/>
    <property type="match status" value="1"/>
</dbReference>
<dbReference type="GO" id="GO:0008270">
    <property type="term" value="F:zinc ion binding"/>
    <property type="evidence" value="ECO:0007669"/>
    <property type="project" value="UniProtKB-KW"/>
</dbReference>
<name>A0A1B9HXS1_9TREE</name>
<feature type="compositionally biased region" description="Basic residues" evidence="5">
    <location>
        <begin position="47"/>
        <end position="62"/>
    </location>
</feature>
<dbReference type="Proteomes" id="UP000094020">
    <property type="component" value="Chromosome 11"/>
</dbReference>
<sequence>MDKVEGAQDLVDALIKEVDGSHINVDHNDGSSDENGEIANGELEGKNKKKKKKKKSKAKKTSNIKPNEGKIPDEIPPPAPETFEETERWEKELVKGTQTYSLPAWGLLNDKSKDILNTFRTPSCKKMELVTPRLRLRQVEISDLTGIRRIKTEPIVQKTQLYGSPGLNDIKESFLNRYIRSRDDYIFAITALDPSTLQIKDPGQLKISNRIQNADGYLGNIAISLTWPSEAPSFLPKKGEIYTQPTFEEFKKYEIEGKMFYEIHPQLWGQSIMSEAFEEVLRFSIEEIGCNSVASDPTIGNEASLHLCIKNGLKFSHETNNIYNKPQLFHRITREEWFNRNRPNKEICDKWGGKEVCRWCMNFRLSPPTINCKHCVWAKYCSRECQKADWVRQGGHQSECDFIA</sequence>
<dbReference type="SUPFAM" id="SSF55729">
    <property type="entry name" value="Acyl-CoA N-acyltransferases (Nat)"/>
    <property type="match status" value="1"/>
</dbReference>
<dbReference type="AlphaFoldDB" id="A0A1B9HXS1"/>
<dbReference type="Pfam" id="PF01753">
    <property type="entry name" value="zf-MYND"/>
    <property type="match status" value="1"/>
</dbReference>
<dbReference type="InterPro" id="IPR000182">
    <property type="entry name" value="GNAT_dom"/>
</dbReference>
<organism evidence="7">
    <name type="scientific">Kwoniella pini CBS 10737</name>
    <dbReference type="NCBI Taxonomy" id="1296096"/>
    <lineage>
        <taxon>Eukaryota</taxon>
        <taxon>Fungi</taxon>
        <taxon>Dikarya</taxon>
        <taxon>Basidiomycota</taxon>
        <taxon>Agaricomycotina</taxon>
        <taxon>Tremellomycetes</taxon>
        <taxon>Tremellales</taxon>
        <taxon>Cryptococcaceae</taxon>
        <taxon>Kwoniella</taxon>
    </lineage>
</organism>
<dbReference type="Pfam" id="PF13302">
    <property type="entry name" value="Acetyltransf_3"/>
    <property type="match status" value="1"/>
</dbReference>
<evidence type="ECO:0000256" key="1">
    <source>
        <dbReference type="ARBA" id="ARBA00022723"/>
    </source>
</evidence>
<evidence type="ECO:0000259" key="6">
    <source>
        <dbReference type="PROSITE" id="PS50865"/>
    </source>
</evidence>
<dbReference type="GO" id="GO:0016747">
    <property type="term" value="F:acyltransferase activity, transferring groups other than amino-acyl groups"/>
    <property type="evidence" value="ECO:0007669"/>
    <property type="project" value="InterPro"/>
</dbReference>
<dbReference type="STRING" id="1296096.A0A1B9HXS1"/>
<dbReference type="OrthoDB" id="630895at2759"/>
<protein>
    <recommendedName>
        <fullName evidence="6">MYND-type domain-containing protein</fullName>
    </recommendedName>
</protein>
<dbReference type="PANTHER" id="PTHR43792">
    <property type="entry name" value="GNAT FAMILY, PUTATIVE (AFU_ORTHOLOGUE AFUA_3G00765)-RELATED-RELATED"/>
    <property type="match status" value="1"/>
</dbReference>
<dbReference type="Gene3D" id="6.10.140.2220">
    <property type="match status" value="1"/>
</dbReference>
<dbReference type="PANTHER" id="PTHR43792:SF15">
    <property type="entry name" value="MYND-TYPE DOMAIN-CONTAINING PROTEIN"/>
    <property type="match status" value="1"/>
</dbReference>
<keyword evidence="3" id="KW-0862">Zinc</keyword>
<evidence type="ECO:0000313" key="9">
    <source>
        <dbReference type="Proteomes" id="UP000094020"/>
    </source>
</evidence>
<dbReference type="EMBL" id="CP144529">
    <property type="protein sequence ID" value="WWC73622.1"/>
    <property type="molecule type" value="Genomic_DNA"/>
</dbReference>
<gene>
    <name evidence="7" type="ORF">I206_05927</name>
    <name evidence="8" type="ORF">I206_107594</name>
</gene>
<dbReference type="RefSeq" id="XP_019009279.1">
    <property type="nucleotide sequence ID" value="XM_019157639.1"/>
</dbReference>
<evidence type="ECO:0000256" key="2">
    <source>
        <dbReference type="ARBA" id="ARBA00022771"/>
    </source>
</evidence>
<reference evidence="8" key="2">
    <citation type="submission" date="2013-07" db="EMBL/GenBank/DDBJ databases">
        <authorList>
            <consortium name="The Broad Institute Genome Sequencing Platform"/>
            <person name="Cuomo C."/>
            <person name="Litvintseva A."/>
            <person name="Chen Y."/>
            <person name="Heitman J."/>
            <person name="Sun S."/>
            <person name="Springer D."/>
            <person name="Dromer F."/>
            <person name="Young S.K."/>
            <person name="Zeng Q."/>
            <person name="Gargeya S."/>
            <person name="Fitzgerald M."/>
            <person name="Abouelleil A."/>
            <person name="Alvarado L."/>
            <person name="Berlin A.M."/>
            <person name="Chapman S.B."/>
            <person name="Dewar J."/>
            <person name="Goldberg J."/>
            <person name="Griggs A."/>
            <person name="Gujja S."/>
            <person name="Hansen M."/>
            <person name="Howarth C."/>
            <person name="Imamovic A."/>
            <person name="Larimer J."/>
            <person name="McCowan C."/>
            <person name="Murphy C."/>
            <person name="Pearson M."/>
            <person name="Priest M."/>
            <person name="Roberts A."/>
            <person name="Saif S."/>
            <person name="Shea T."/>
            <person name="Sykes S."/>
            <person name="Wortman J."/>
            <person name="Nusbaum C."/>
            <person name="Birren B."/>
        </authorList>
    </citation>
    <scope>NUCLEOTIDE SEQUENCE</scope>
    <source>
        <strain evidence="8">CBS 10737</strain>
    </source>
</reference>
<accession>A0A1B9HXS1</accession>
<dbReference type="InterPro" id="IPR016181">
    <property type="entry name" value="Acyl_CoA_acyltransferase"/>
</dbReference>
<evidence type="ECO:0000313" key="8">
    <source>
        <dbReference type="EMBL" id="WWC73622.1"/>
    </source>
</evidence>